<protein>
    <recommendedName>
        <fullName evidence="3">Helix-turn-helix domain-containing protein</fullName>
    </recommendedName>
</protein>
<dbReference type="AlphaFoldDB" id="A0A1F6T0X6"/>
<organism evidence="1 2">
    <name type="scientific">Candidatus Muproteobacteria bacterium RBG_16_64_10</name>
    <dbReference type="NCBI Taxonomy" id="1817757"/>
    <lineage>
        <taxon>Bacteria</taxon>
        <taxon>Pseudomonadati</taxon>
        <taxon>Pseudomonadota</taxon>
        <taxon>Candidatus Muproteobacteria</taxon>
    </lineage>
</organism>
<proteinExistence type="predicted"/>
<evidence type="ECO:0000313" key="1">
    <source>
        <dbReference type="EMBL" id="OGI38626.1"/>
    </source>
</evidence>
<evidence type="ECO:0000313" key="2">
    <source>
        <dbReference type="Proteomes" id="UP000179334"/>
    </source>
</evidence>
<evidence type="ECO:0008006" key="3">
    <source>
        <dbReference type="Google" id="ProtNLM"/>
    </source>
</evidence>
<reference evidence="1 2" key="1">
    <citation type="journal article" date="2016" name="Nat. Commun.">
        <title>Thousands of microbial genomes shed light on interconnected biogeochemical processes in an aquifer system.</title>
        <authorList>
            <person name="Anantharaman K."/>
            <person name="Brown C.T."/>
            <person name="Hug L.A."/>
            <person name="Sharon I."/>
            <person name="Castelle C.J."/>
            <person name="Probst A.J."/>
            <person name="Thomas B.C."/>
            <person name="Singh A."/>
            <person name="Wilkins M.J."/>
            <person name="Karaoz U."/>
            <person name="Brodie E.L."/>
            <person name="Williams K.H."/>
            <person name="Hubbard S.S."/>
            <person name="Banfield J.F."/>
        </authorList>
    </citation>
    <scope>NUCLEOTIDE SEQUENCE [LARGE SCALE GENOMIC DNA]</scope>
</reference>
<dbReference type="EMBL" id="MFSR01000065">
    <property type="protein sequence ID" value="OGI38626.1"/>
    <property type="molecule type" value="Genomic_DNA"/>
</dbReference>
<accession>A0A1F6T0X6</accession>
<gene>
    <name evidence="1" type="ORF">A2V91_04655</name>
</gene>
<name>A0A1F6T0X6_9PROT</name>
<dbReference type="Proteomes" id="UP000179334">
    <property type="component" value="Unassembled WGS sequence"/>
</dbReference>
<sequence length="70" mass="7905">MAGKKDLLLTLSQAGKRYGYSSDYLRRLAEKGRLTAQKVGHQWLTTSDSVESFIGSREKRGVYKKTPGRK</sequence>
<comment type="caution">
    <text evidence="1">The sequence shown here is derived from an EMBL/GenBank/DDBJ whole genome shotgun (WGS) entry which is preliminary data.</text>
</comment>